<keyword evidence="3" id="KW-0378">Hydrolase</keyword>
<dbReference type="PROSITE" id="PS51257">
    <property type="entry name" value="PROKAR_LIPOPROTEIN"/>
    <property type="match status" value="1"/>
</dbReference>
<keyword evidence="3" id="KW-0645">Protease</keyword>
<feature type="chain" id="PRO_5047224880" evidence="1">
    <location>
        <begin position="21"/>
        <end position="222"/>
    </location>
</feature>
<proteinExistence type="predicted"/>
<accession>A0ABV8V6X2</accession>
<gene>
    <name evidence="3" type="ORF">ACFOX3_09615</name>
</gene>
<protein>
    <submittedName>
        <fullName evidence="3">ATP-dependent zinc protease</fullName>
    </submittedName>
</protein>
<dbReference type="GO" id="GO:0008233">
    <property type="term" value="F:peptidase activity"/>
    <property type="evidence" value="ECO:0007669"/>
    <property type="project" value="UniProtKB-KW"/>
</dbReference>
<keyword evidence="4" id="KW-1185">Reference proteome</keyword>
<keyword evidence="1" id="KW-0732">Signal</keyword>
<dbReference type="EMBL" id="JBHSCX010000007">
    <property type="protein sequence ID" value="MFC4362562.1"/>
    <property type="molecule type" value="Genomic_DNA"/>
</dbReference>
<feature type="signal peptide" evidence="1">
    <location>
        <begin position="1"/>
        <end position="20"/>
    </location>
</feature>
<dbReference type="PANTHER" id="PTHR38037">
    <property type="entry name" value="ZN_PROTEASE DOMAIN-CONTAINING PROTEIN"/>
    <property type="match status" value="1"/>
</dbReference>
<evidence type="ECO:0000256" key="1">
    <source>
        <dbReference type="SAM" id="SignalP"/>
    </source>
</evidence>
<dbReference type="Proteomes" id="UP001595840">
    <property type="component" value="Unassembled WGS sequence"/>
</dbReference>
<dbReference type="GO" id="GO:0006508">
    <property type="term" value="P:proteolysis"/>
    <property type="evidence" value="ECO:0007669"/>
    <property type="project" value="UniProtKB-KW"/>
</dbReference>
<feature type="domain" description="Retropepsin-like aspartic endopeptidase" evidence="2">
    <location>
        <begin position="90"/>
        <end position="220"/>
    </location>
</feature>
<dbReference type="PANTHER" id="PTHR38037:SF2">
    <property type="entry name" value="ATP-DEPENDENT ZINC PROTEASE DOMAIN-CONTAINING PROTEIN-RELATED"/>
    <property type="match status" value="1"/>
</dbReference>
<dbReference type="InterPro" id="IPR021109">
    <property type="entry name" value="Peptidase_aspartic_dom_sf"/>
</dbReference>
<dbReference type="Pfam" id="PF05618">
    <property type="entry name" value="Zn_protease"/>
    <property type="match status" value="1"/>
</dbReference>
<comment type="caution">
    <text evidence="3">The sequence shown here is derived from an EMBL/GenBank/DDBJ whole genome shotgun (WGS) entry which is preliminary data.</text>
</comment>
<evidence type="ECO:0000313" key="3">
    <source>
        <dbReference type="EMBL" id="MFC4362562.1"/>
    </source>
</evidence>
<organism evidence="3 4">
    <name type="scientific">Simiduia curdlanivorans</name>
    <dbReference type="NCBI Taxonomy" id="1492769"/>
    <lineage>
        <taxon>Bacteria</taxon>
        <taxon>Pseudomonadati</taxon>
        <taxon>Pseudomonadota</taxon>
        <taxon>Gammaproteobacteria</taxon>
        <taxon>Cellvibrionales</taxon>
        <taxon>Cellvibrionaceae</taxon>
        <taxon>Simiduia</taxon>
    </lineage>
</organism>
<name>A0ABV8V6X2_9GAMM</name>
<dbReference type="InterPro" id="IPR008503">
    <property type="entry name" value="Asp_endopeptidase"/>
</dbReference>
<dbReference type="Gene3D" id="2.40.70.10">
    <property type="entry name" value="Acid Proteases"/>
    <property type="match status" value="1"/>
</dbReference>
<evidence type="ECO:0000313" key="4">
    <source>
        <dbReference type="Proteomes" id="UP001595840"/>
    </source>
</evidence>
<evidence type="ECO:0000259" key="2">
    <source>
        <dbReference type="Pfam" id="PF05618"/>
    </source>
</evidence>
<sequence length="222" mass="24322">MLRWQLIVALPLALSGCQLFQTPAPEAPVVVEAPVCPAPPEPVVCPEPVEIVKECPAIAEVAPAPAPVIKKPAPAKPAAPSRIGNNQLLVIGVAENITLDPPGVKVKARIDTGAETSSLHASNIIPFERDGERWVRFEFSPNEDAETITIERPLSRKVKIKRHDADSARRRVVEMRVRLGDIDEEIEVTLTDRSEFSYPMLIGRNFLTDNAVVDVSKSFSIR</sequence>
<dbReference type="RefSeq" id="WP_290265414.1">
    <property type="nucleotide sequence ID" value="NZ_JAUFQG010000006.1"/>
</dbReference>
<dbReference type="SUPFAM" id="SSF50630">
    <property type="entry name" value="Acid proteases"/>
    <property type="match status" value="1"/>
</dbReference>
<reference evidence="4" key="1">
    <citation type="journal article" date="2019" name="Int. J. Syst. Evol. Microbiol.">
        <title>The Global Catalogue of Microorganisms (GCM) 10K type strain sequencing project: providing services to taxonomists for standard genome sequencing and annotation.</title>
        <authorList>
            <consortium name="The Broad Institute Genomics Platform"/>
            <consortium name="The Broad Institute Genome Sequencing Center for Infectious Disease"/>
            <person name="Wu L."/>
            <person name="Ma J."/>
        </authorList>
    </citation>
    <scope>NUCLEOTIDE SEQUENCE [LARGE SCALE GENOMIC DNA]</scope>
    <source>
        <strain evidence="4">CECT 8570</strain>
    </source>
</reference>